<organism evidence="3 4">
    <name type="scientific">Pseudonocardia parietis</name>
    <dbReference type="NCBI Taxonomy" id="570936"/>
    <lineage>
        <taxon>Bacteria</taxon>
        <taxon>Bacillati</taxon>
        <taxon>Actinomycetota</taxon>
        <taxon>Actinomycetes</taxon>
        <taxon>Pseudonocardiales</taxon>
        <taxon>Pseudonocardiaceae</taxon>
        <taxon>Pseudonocardia</taxon>
    </lineage>
</organism>
<dbReference type="EC" id="6.3.5.6" evidence="3"/>
<proteinExistence type="inferred from homology"/>
<evidence type="ECO:0000313" key="3">
    <source>
        <dbReference type="EMBL" id="MBP2366960.1"/>
    </source>
</evidence>
<dbReference type="GO" id="GO:0050566">
    <property type="term" value="F:asparaginyl-tRNA synthase (glutamine-hydrolyzing) activity"/>
    <property type="evidence" value="ECO:0007669"/>
    <property type="project" value="UniProtKB-EC"/>
</dbReference>
<keyword evidence="3" id="KW-0436">Ligase</keyword>
<dbReference type="EMBL" id="JAGINU010000001">
    <property type="protein sequence ID" value="MBP2366960.1"/>
    <property type="molecule type" value="Genomic_DNA"/>
</dbReference>
<evidence type="ECO:0000313" key="4">
    <source>
        <dbReference type="Proteomes" id="UP001519295"/>
    </source>
</evidence>
<dbReference type="PANTHER" id="PTHR11895:SF7">
    <property type="entry name" value="GLUTAMYL-TRNA(GLN) AMIDOTRANSFERASE SUBUNIT A, MITOCHONDRIAL"/>
    <property type="match status" value="1"/>
</dbReference>
<dbReference type="InterPro" id="IPR000120">
    <property type="entry name" value="Amidase"/>
</dbReference>
<dbReference type="InterPro" id="IPR020556">
    <property type="entry name" value="Amidase_CS"/>
</dbReference>
<dbReference type="InterPro" id="IPR023631">
    <property type="entry name" value="Amidase_dom"/>
</dbReference>
<reference evidence="3 4" key="1">
    <citation type="submission" date="2021-03" db="EMBL/GenBank/DDBJ databases">
        <title>Sequencing the genomes of 1000 actinobacteria strains.</title>
        <authorList>
            <person name="Klenk H.-P."/>
        </authorList>
    </citation>
    <scope>NUCLEOTIDE SEQUENCE [LARGE SCALE GENOMIC DNA]</scope>
    <source>
        <strain evidence="3 4">DSM 45256</strain>
    </source>
</reference>
<comment type="caution">
    <text evidence="3">The sequence shown here is derived from an EMBL/GenBank/DDBJ whole genome shotgun (WGS) entry which is preliminary data.</text>
</comment>
<sequence length="469" mass="48455">MTTVRHSYVEETRTVVETADLVRRGELAAREAVAEALDRIGRLDPELGAFVHVDPDGALARAHEIDELVANGGDPGPLAGVPLGVKELHAVEGWPFAMGSVLHSGRTADHTSTLVERAVAAGGVPVGSTASPEFGRASFTASALHGVTRNPWNPALTPGGSSGGSAAAVAAGMVPMATGTDGAGSLRIPASYCGLVGFKGTYGRVPRGPRHWGTAENDHYGVLTRTVRDTARFLDCVCGADEYDRSSLPAPGEPFETRLASVGLRGLRVAWTPDLGNAPCDPEVAGVVGAVATRFVAAVGARRVEPALNIEDAAGVAFRTLSVPDVHAELRGVSSERLDDVHPTVRRYGEAAKALGAGALVDGHRARARLVAELARAFERFDLLLTPATQVPAFPAEGPMPTEIAGQRVDHWGALAVTFPFNLSGHPAVSVPAGTAGGAPVGLQIVGRRHEDLLVLAAAAVEAMSSTSG</sequence>
<dbReference type="InterPro" id="IPR036928">
    <property type="entry name" value="AS_sf"/>
</dbReference>
<evidence type="ECO:0000256" key="1">
    <source>
        <dbReference type="ARBA" id="ARBA00009199"/>
    </source>
</evidence>
<dbReference type="PROSITE" id="PS00571">
    <property type="entry name" value="AMIDASES"/>
    <property type="match status" value="1"/>
</dbReference>
<dbReference type="PANTHER" id="PTHR11895">
    <property type="entry name" value="TRANSAMIDASE"/>
    <property type="match status" value="1"/>
</dbReference>
<dbReference type="GO" id="GO:0050567">
    <property type="term" value="F:glutaminyl-tRNA synthase (glutamine-hydrolyzing) activity"/>
    <property type="evidence" value="ECO:0007669"/>
    <property type="project" value="UniProtKB-EC"/>
</dbReference>
<dbReference type="Pfam" id="PF01425">
    <property type="entry name" value="Amidase"/>
    <property type="match status" value="1"/>
</dbReference>
<dbReference type="EC" id="6.3.5.7" evidence="3"/>
<name>A0ABS4VSQ7_9PSEU</name>
<comment type="similarity">
    <text evidence="1">Belongs to the amidase family.</text>
</comment>
<keyword evidence="4" id="KW-1185">Reference proteome</keyword>
<dbReference type="Gene3D" id="3.90.1300.10">
    <property type="entry name" value="Amidase signature (AS) domain"/>
    <property type="match status" value="1"/>
</dbReference>
<dbReference type="SUPFAM" id="SSF75304">
    <property type="entry name" value="Amidase signature (AS) enzymes"/>
    <property type="match status" value="1"/>
</dbReference>
<gene>
    <name evidence="3" type="ORF">JOF36_002656</name>
</gene>
<accession>A0ABS4VSQ7</accession>
<evidence type="ECO:0000259" key="2">
    <source>
        <dbReference type="Pfam" id="PF01425"/>
    </source>
</evidence>
<dbReference type="RefSeq" id="WP_210027052.1">
    <property type="nucleotide sequence ID" value="NZ_JAGINU010000001.1"/>
</dbReference>
<protein>
    <submittedName>
        <fullName evidence="3">Aspartyl-tRNA(Asn)/glutamyl-tRNA(Gln) amidotransferase subunit A</fullName>
        <ecNumber evidence="3">6.3.5.6</ecNumber>
        <ecNumber evidence="3">6.3.5.7</ecNumber>
    </submittedName>
</protein>
<dbReference type="Proteomes" id="UP001519295">
    <property type="component" value="Unassembled WGS sequence"/>
</dbReference>
<feature type="domain" description="Amidase" evidence="2">
    <location>
        <begin position="31"/>
        <end position="456"/>
    </location>
</feature>